<evidence type="ECO:0000313" key="3">
    <source>
        <dbReference type="Proteomes" id="UP000479000"/>
    </source>
</evidence>
<sequence>MPRCTSPFFVSRPLSKEYILVSGLFQLNTALRGHTDNVIHTHRKKRIPDSPTHKRR</sequence>
<reference evidence="2 3" key="1">
    <citation type="submission" date="2020-02" db="EMBL/GenBank/DDBJ databases">
        <authorList>
            <person name="Ferguson B K."/>
        </authorList>
    </citation>
    <scope>NUCLEOTIDE SEQUENCE [LARGE SCALE GENOMIC DNA]</scope>
</reference>
<name>A0A6H5GQD1_9HEMI</name>
<protein>
    <submittedName>
        <fullName evidence="2">Uncharacterized protein</fullName>
    </submittedName>
</protein>
<evidence type="ECO:0000313" key="2">
    <source>
        <dbReference type="EMBL" id="CAB0006036.1"/>
    </source>
</evidence>
<dbReference type="Proteomes" id="UP000479000">
    <property type="component" value="Unassembled WGS sequence"/>
</dbReference>
<dbReference type="EMBL" id="CADCXU010017131">
    <property type="protein sequence ID" value="CAB0006036.1"/>
    <property type="molecule type" value="Genomic_DNA"/>
</dbReference>
<organism evidence="2 3">
    <name type="scientific">Nesidiocoris tenuis</name>
    <dbReference type="NCBI Taxonomy" id="355587"/>
    <lineage>
        <taxon>Eukaryota</taxon>
        <taxon>Metazoa</taxon>
        <taxon>Ecdysozoa</taxon>
        <taxon>Arthropoda</taxon>
        <taxon>Hexapoda</taxon>
        <taxon>Insecta</taxon>
        <taxon>Pterygota</taxon>
        <taxon>Neoptera</taxon>
        <taxon>Paraneoptera</taxon>
        <taxon>Hemiptera</taxon>
        <taxon>Heteroptera</taxon>
        <taxon>Panheteroptera</taxon>
        <taxon>Cimicomorpha</taxon>
        <taxon>Miridae</taxon>
        <taxon>Dicyphina</taxon>
        <taxon>Nesidiocoris</taxon>
    </lineage>
</organism>
<accession>A0A6H5GQD1</accession>
<feature type="region of interest" description="Disordered" evidence="1">
    <location>
        <begin position="36"/>
        <end position="56"/>
    </location>
</feature>
<keyword evidence="3" id="KW-1185">Reference proteome</keyword>
<evidence type="ECO:0000256" key="1">
    <source>
        <dbReference type="SAM" id="MobiDB-lite"/>
    </source>
</evidence>
<gene>
    <name evidence="2" type="ORF">NTEN_LOCUS11513</name>
</gene>
<dbReference type="AlphaFoldDB" id="A0A6H5GQD1"/>
<proteinExistence type="predicted"/>
<feature type="compositionally biased region" description="Basic and acidic residues" evidence="1">
    <location>
        <begin position="47"/>
        <end position="56"/>
    </location>
</feature>